<evidence type="ECO:0000313" key="2">
    <source>
        <dbReference type="EMBL" id="KAF2818499.1"/>
    </source>
</evidence>
<accession>A0A6A6ZCR0</accession>
<keyword evidence="3" id="KW-1185">Reference proteome</keyword>
<dbReference type="EMBL" id="MU006251">
    <property type="protein sequence ID" value="KAF2818499.1"/>
    <property type="molecule type" value="Genomic_DNA"/>
</dbReference>
<name>A0A6A6ZCR0_9PLEO</name>
<organism evidence="2 3">
    <name type="scientific">Ophiobolus disseminans</name>
    <dbReference type="NCBI Taxonomy" id="1469910"/>
    <lineage>
        <taxon>Eukaryota</taxon>
        <taxon>Fungi</taxon>
        <taxon>Dikarya</taxon>
        <taxon>Ascomycota</taxon>
        <taxon>Pezizomycotina</taxon>
        <taxon>Dothideomycetes</taxon>
        <taxon>Pleosporomycetidae</taxon>
        <taxon>Pleosporales</taxon>
        <taxon>Pleosporineae</taxon>
        <taxon>Phaeosphaeriaceae</taxon>
        <taxon>Ophiobolus</taxon>
    </lineage>
</organism>
<proteinExistence type="predicted"/>
<dbReference type="OrthoDB" id="4851849at2759"/>
<reference evidence="2" key="1">
    <citation type="journal article" date="2020" name="Stud. Mycol.">
        <title>101 Dothideomycetes genomes: a test case for predicting lifestyles and emergence of pathogens.</title>
        <authorList>
            <person name="Haridas S."/>
            <person name="Albert R."/>
            <person name="Binder M."/>
            <person name="Bloem J."/>
            <person name="Labutti K."/>
            <person name="Salamov A."/>
            <person name="Andreopoulos B."/>
            <person name="Baker S."/>
            <person name="Barry K."/>
            <person name="Bills G."/>
            <person name="Bluhm B."/>
            <person name="Cannon C."/>
            <person name="Castanera R."/>
            <person name="Culley D."/>
            <person name="Daum C."/>
            <person name="Ezra D."/>
            <person name="Gonzalez J."/>
            <person name="Henrissat B."/>
            <person name="Kuo A."/>
            <person name="Liang C."/>
            <person name="Lipzen A."/>
            <person name="Lutzoni F."/>
            <person name="Magnuson J."/>
            <person name="Mondo S."/>
            <person name="Nolan M."/>
            <person name="Ohm R."/>
            <person name="Pangilinan J."/>
            <person name="Park H.-J."/>
            <person name="Ramirez L."/>
            <person name="Alfaro M."/>
            <person name="Sun H."/>
            <person name="Tritt A."/>
            <person name="Yoshinaga Y."/>
            <person name="Zwiers L.-H."/>
            <person name="Turgeon B."/>
            <person name="Goodwin S."/>
            <person name="Spatafora J."/>
            <person name="Crous P."/>
            <person name="Grigoriev I."/>
        </authorList>
    </citation>
    <scope>NUCLEOTIDE SEQUENCE</scope>
    <source>
        <strain evidence="2">CBS 113818</strain>
    </source>
</reference>
<evidence type="ECO:0000256" key="1">
    <source>
        <dbReference type="SAM" id="MobiDB-lite"/>
    </source>
</evidence>
<feature type="compositionally biased region" description="Polar residues" evidence="1">
    <location>
        <begin position="295"/>
        <end position="313"/>
    </location>
</feature>
<dbReference type="AlphaFoldDB" id="A0A6A6ZCR0"/>
<dbReference type="Proteomes" id="UP000799424">
    <property type="component" value="Unassembled WGS sequence"/>
</dbReference>
<evidence type="ECO:0000313" key="3">
    <source>
        <dbReference type="Proteomes" id="UP000799424"/>
    </source>
</evidence>
<protein>
    <submittedName>
        <fullName evidence="2">Uncharacterized protein</fullName>
    </submittedName>
</protein>
<feature type="region of interest" description="Disordered" evidence="1">
    <location>
        <begin position="277"/>
        <end position="315"/>
    </location>
</feature>
<sequence length="558" mass="63859">MPGRHHFATKMSQPIHTEHDLFDDSTGIIPTAGLKTPLKLRDRFLNRLSEMTVATATLDEQGSQDTIDIKLSRKTRSDQCRIELDTELRQFLDSMQHSLPIISTHHNDTPCAEAENELWETILEYAYLNIDHIVHSITRAFANNKEIFAEFLTRWFGLDAFDAEGSRVDRELGEVLISLHQMTLGYNKSMAQLNKLIHFAFSITRDIDSLHERLQYLLQKTRFAHELYNLICTLGFPKRAHDTFVRAAKVSVGFAQLKFHLTPTAITPRKSSVTLKKVAVKTSSTPRSPQPPAPQRNTKPVQQSKLVKPPTSTADEHDTLAGIRQYLAHEDRTLALGQLQLASKQETAQLAITVLRGQLLPISCNAWFSFGFVTTRSQEEERQLGGLYAAIFREASTPTAIFREMLQALRTDTLVRLFDIKEYDHFRTLFPQLGSFLKTPTEKRSTVWRLIHYIRMDVYSDPAPALKRDYGYQFCKNHDEVTLMNSIYNRILLKTSPKELHGACIHGRIVELAQHKGIHVEPNDRRFLKNDYGYPGLGFDNDEGLARHRLPLFKKTLK</sequence>
<gene>
    <name evidence="2" type="ORF">CC86DRAFT_336907</name>
</gene>